<feature type="coiled-coil region" evidence="1">
    <location>
        <begin position="130"/>
        <end position="157"/>
    </location>
</feature>
<sequence length="247" mass="27756">MAQTPPPPQFQAQEMSFPSYPGRDQNDMDGAITLAQLLGNTSPQLEGDDDLPFADTTHFVNMTSWDPPALSEATPQGSMPDPLLSDGFSVLEDTLSSWSPALDTPASNKDFLQTCLEMTVSSVQSLLTRIEKLEATTLELKASNDQLRLRLEKIENSNEATSVFCQRLEKHQGESSQVLFDVLTLLKKKKHTDGNKLPQFEYHILTNMMDPPVPSPSMIFIDQLAIEAFDSRLYWLDDFHSRFEEQD</sequence>
<dbReference type="OrthoDB" id="10297570at2759"/>
<accession>A0A9N9YIU3</accession>
<organism evidence="3 4">
    <name type="scientific">Clonostachys rhizophaga</name>
    <dbReference type="NCBI Taxonomy" id="160324"/>
    <lineage>
        <taxon>Eukaryota</taxon>
        <taxon>Fungi</taxon>
        <taxon>Dikarya</taxon>
        <taxon>Ascomycota</taxon>
        <taxon>Pezizomycotina</taxon>
        <taxon>Sordariomycetes</taxon>
        <taxon>Hypocreomycetidae</taxon>
        <taxon>Hypocreales</taxon>
        <taxon>Bionectriaceae</taxon>
        <taxon>Clonostachys</taxon>
    </lineage>
</organism>
<dbReference type="EMBL" id="CABFNQ020000687">
    <property type="protein sequence ID" value="CAH0022810.1"/>
    <property type="molecule type" value="Genomic_DNA"/>
</dbReference>
<name>A0A9N9YIU3_9HYPO</name>
<evidence type="ECO:0000313" key="4">
    <source>
        <dbReference type="Proteomes" id="UP000696573"/>
    </source>
</evidence>
<feature type="region of interest" description="Disordered" evidence="2">
    <location>
        <begin position="1"/>
        <end position="28"/>
    </location>
</feature>
<evidence type="ECO:0000256" key="1">
    <source>
        <dbReference type="SAM" id="Coils"/>
    </source>
</evidence>
<dbReference type="Proteomes" id="UP000696573">
    <property type="component" value="Unassembled WGS sequence"/>
</dbReference>
<keyword evidence="1" id="KW-0175">Coiled coil</keyword>
<proteinExistence type="predicted"/>
<evidence type="ECO:0000256" key="2">
    <source>
        <dbReference type="SAM" id="MobiDB-lite"/>
    </source>
</evidence>
<reference evidence="3" key="1">
    <citation type="submission" date="2021-10" db="EMBL/GenBank/DDBJ databases">
        <authorList>
            <person name="Piombo E."/>
        </authorList>
    </citation>
    <scope>NUCLEOTIDE SEQUENCE</scope>
</reference>
<gene>
    <name evidence="3" type="ORF">CRHIZ90672A_00015157</name>
</gene>
<comment type="caution">
    <text evidence="3">The sequence shown here is derived from an EMBL/GenBank/DDBJ whole genome shotgun (WGS) entry which is preliminary data.</text>
</comment>
<keyword evidence="4" id="KW-1185">Reference proteome</keyword>
<dbReference type="AlphaFoldDB" id="A0A9N9YIU3"/>
<evidence type="ECO:0000313" key="3">
    <source>
        <dbReference type="EMBL" id="CAH0022810.1"/>
    </source>
</evidence>
<protein>
    <submittedName>
        <fullName evidence="3">Uncharacterized protein</fullName>
    </submittedName>
</protein>
<feature type="region of interest" description="Disordered" evidence="2">
    <location>
        <begin position="64"/>
        <end position="85"/>
    </location>
</feature>